<dbReference type="Gene3D" id="3.60.21.10">
    <property type="match status" value="1"/>
</dbReference>
<keyword evidence="4" id="KW-1185">Reference proteome</keyword>
<reference evidence="3 4" key="1">
    <citation type="submission" date="2018-06" db="EMBL/GenBank/DDBJ databases">
        <title>Natronomonas sp. F16-60 a new haloarchaeon isolated from a solar saltern of Isla Cristina, Huelva, Spain.</title>
        <authorList>
            <person name="Duran-Viseras A."/>
            <person name="Sanchez-Porro C."/>
            <person name="Ventosa A."/>
        </authorList>
    </citation>
    <scope>NUCLEOTIDE SEQUENCE [LARGE SCALE GENOMIC DNA]</scope>
    <source>
        <strain evidence="3 4">F16-60</strain>
    </source>
</reference>
<organism evidence="3 4">
    <name type="scientific">Haloglomus irregulare</name>
    <dbReference type="NCBI Taxonomy" id="2234134"/>
    <lineage>
        <taxon>Archaea</taxon>
        <taxon>Methanobacteriati</taxon>
        <taxon>Methanobacteriota</taxon>
        <taxon>Stenosarchaea group</taxon>
        <taxon>Halobacteria</taxon>
        <taxon>Halobacteriales</taxon>
        <taxon>Natronomonadaceae</taxon>
        <taxon>Haloglomus</taxon>
    </lineage>
</organism>
<dbReference type="SUPFAM" id="SSF56300">
    <property type="entry name" value="Metallo-dependent phosphatases"/>
    <property type="match status" value="1"/>
</dbReference>
<name>A0A554NE48_9EURY</name>
<dbReference type="CDD" id="cd07391">
    <property type="entry name" value="MPP_PF1019"/>
    <property type="match status" value="1"/>
</dbReference>
<dbReference type="AlphaFoldDB" id="A0A554NE48"/>
<dbReference type="RefSeq" id="WP_144260149.1">
    <property type="nucleotide sequence ID" value="NZ_QMDX01000001.1"/>
</dbReference>
<protein>
    <submittedName>
        <fullName evidence="3">Phosphoesterase</fullName>
    </submittedName>
</protein>
<dbReference type="InterPro" id="IPR029052">
    <property type="entry name" value="Metallo-depent_PP-like"/>
</dbReference>
<dbReference type="InterPro" id="IPR004843">
    <property type="entry name" value="Calcineurin-like_PHP"/>
</dbReference>
<dbReference type="PIRSF" id="PIRSF000887">
    <property type="entry name" value="Pesterase_MJ0037"/>
    <property type="match status" value="1"/>
</dbReference>
<dbReference type="Proteomes" id="UP000319894">
    <property type="component" value="Unassembled WGS sequence"/>
</dbReference>
<dbReference type="OrthoDB" id="10013at2157"/>
<evidence type="ECO:0000313" key="3">
    <source>
        <dbReference type="EMBL" id="TSD15674.1"/>
    </source>
</evidence>
<dbReference type="InParanoid" id="A0A554NE48"/>
<dbReference type="PANTHER" id="PTHR39323">
    <property type="entry name" value="BLR1149 PROTEIN"/>
    <property type="match status" value="1"/>
</dbReference>
<evidence type="ECO:0000259" key="2">
    <source>
        <dbReference type="Pfam" id="PF00149"/>
    </source>
</evidence>
<evidence type="ECO:0000313" key="4">
    <source>
        <dbReference type="Proteomes" id="UP000319894"/>
    </source>
</evidence>
<dbReference type="Pfam" id="PF00149">
    <property type="entry name" value="Metallophos"/>
    <property type="match status" value="1"/>
</dbReference>
<feature type="region of interest" description="Disordered" evidence="1">
    <location>
        <begin position="1"/>
        <end position="21"/>
    </location>
</feature>
<dbReference type="EMBL" id="QMDX01000001">
    <property type="protein sequence ID" value="TSD15674.1"/>
    <property type="molecule type" value="Genomic_DNA"/>
</dbReference>
<evidence type="ECO:0000256" key="1">
    <source>
        <dbReference type="SAM" id="MobiDB-lite"/>
    </source>
</evidence>
<feature type="domain" description="Calcineurin-like phosphoesterase" evidence="2">
    <location>
        <begin position="29"/>
        <end position="127"/>
    </location>
</feature>
<dbReference type="InterPro" id="IPR024173">
    <property type="entry name" value="Pesterase_MJ0037-like"/>
</dbReference>
<proteinExistence type="predicted"/>
<dbReference type="GO" id="GO:0016787">
    <property type="term" value="F:hydrolase activity"/>
    <property type="evidence" value="ECO:0007669"/>
    <property type="project" value="InterPro"/>
</dbReference>
<comment type="caution">
    <text evidence="3">The sequence shown here is derived from an EMBL/GenBank/DDBJ whole genome shotgun (WGS) entry which is preliminary data.</text>
</comment>
<dbReference type="PANTHER" id="PTHR39323:SF1">
    <property type="entry name" value="BLR1149 PROTEIN"/>
    <property type="match status" value="1"/>
</dbReference>
<accession>A0A554NE48</accession>
<gene>
    <name evidence="3" type="ORF">DP107_00335</name>
</gene>
<sequence length="268" mass="27903">MARDPSGGRPSVEPLPGEPAAVADTGAGRVLVLADYHAGLEVALRRDGVELGNRADDRREAALRLLAESGADRVVLLGDVANAIGDPGETERRELDELFDALTERVPVTVTPGNHDGGLADVVAALGHDEGPNPVTVSNAAGTRIGGVGFAHGHTWPAPAVVEAPVVCTAHEHPVVRLEDEVGGHRAERAWLRGRLAPGPFEGHAGDAGIEPPTVDGDLVVFPAFNDLTGGTWVNEEQEFLSPFLPGGLADGEAYLLDGTRLGAYRSV</sequence>